<dbReference type="Pfam" id="PF00924">
    <property type="entry name" value="MS_channel_2nd"/>
    <property type="match status" value="1"/>
</dbReference>
<comment type="caution">
    <text evidence="3">The sequence shown here is derived from an EMBL/GenBank/DDBJ whole genome shotgun (WGS) entry which is preliminary data.</text>
</comment>
<gene>
    <name evidence="3" type="primary">mscM_1</name>
    <name evidence="3" type="ORF">GALL_254700</name>
</gene>
<organism evidence="3">
    <name type="scientific">mine drainage metagenome</name>
    <dbReference type="NCBI Taxonomy" id="410659"/>
    <lineage>
        <taxon>unclassified sequences</taxon>
        <taxon>metagenomes</taxon>
        <taxon>ecological metagenomes</taxon>
    </lineage>
</organism>
<keyword evidence="1" id="KW-0812">Transmembrane</keyword>
<dbReference type="PANTHER" id="PTHR30566">
    <property type="entry name" value="YNAI-RELATED MECHANOSENSITIVE ION CHANNEL"/>
    <property type="match status" value="1"/>
</dbReference>
<sequence length="359" mass="39669">MIEFVRSIEGRWLYAGLAALVALLAALVMHRLALAIVRRLSRSRPVLNTLSSFAARPTQLALPLLALQAVWQSAPDDLSLIGAVRHLTTLALIAAFTWLALRCVAAAVAATALLSPVDKADNLHARRIQTQFRVLANSLHFLIVLIGASSALMTFPGVHQIGISLLASAGVAGLVIGFAAKPVLGNLLAGLQIALTQPIRLDDVVIVQGEWGRIEEITGAFVVVRIWDERRLVVPLQWFIENPFQNWTRTSSKIIGSVFLWLDYRMPLAPLRTEVERICAHAPEWDRRICATQVTDASERSMQVRVLVSAADSSLCWDLRCRMREELISFIQREYPQHLPQLRIETGSHAFAADESKTG</sequence>
<dbReference type="GO" id="GO:0016020">
    <property type="term" value="C:membrane"/>
    <property type="evidence" value="ECO:0007669"/>
    <property type="project" value="InterPro"/>
</dbReference>
<proteinExistence type="predicted"/>
<dbReference type="InterPro" id="IPR006685">
    <property type="entry name" value="MscS_channel_2nd"/>
</dbReference>
<feature type="transmembrane region" description="Helical" evidence="1">
    <location>
        <begin position="161"/>
        <end position="180"/>
    </location>
</feature>
<dbReference type="InterPro" id="IPR010920">
    <property type="entry name" value="LSM_dom_sf"/>
</dbReference>
<evidence type="ECO:0000313" key="3">
    <source>
        <dbReference type="EMBL" id="OIQ92561.1"/>
    </source>
</evidence>
<name>A0A1J5R9T4_9ZZZZ</name>
<accession>A0A1J5R9T4</accession>
<feature type="transmembrane region" description="Helical" evidence="1">
    <location>
        <begin position="91"/>
        <end position="114"/>
    </location>
</feature>
<dbReference type="SUPFAM" id="SSF50182">
    <property type="entry name" value="Sm-like ribonucleoproteins"/>
    <property type="match status" value="1"/>
</dbReference>
<reference evidence="3" key="1">
    <citation type="submission" date="2016-10" db="EMBL/GenBank/DDBJ databases">
        <title>Sequence of Gallionella enrichment culture.</title>
        <authorList>
            <person name="Poehlein A."/>
            <person name="Muehling M."/>
            <person name="Daniel R."/>
        </authorList>
    </citation>
    <scope>NUCLEOTIDE SEQUENCE</scope>
</reference>
<dbReference type="GO" id="GO:0055085">
    <property type="term" value="P:transmembrane transport"/>
    <property type="evidence" value="ECO:0007669"/>
    <property type="project" value="InterPro"/>
</dbReference>
<dbReference type="PANTHER" id="PTHR30566:SF25">
    <property type="entry name" value="INNER MEMBRANE PROTEIN"/>
    <property type="match status" value="1"/>
</dbReference>
<evidence type="ECO:0000259" key="2">
    <source>
        <dbReference type="Pfam" id="PF00924"/>
    </source>
</evidence>
<protein>
    <submittedName>
        <fullName evidence="3">Miniconductance mechanosensitive channel MscM</fullName>
    </submittedName>
</protein>
<dbReference type="EMBL" id="MLJW01000228">
    <property type="protein sequence ID" value="OIQ92561.1"/>
    <property type="molecule type" value="Genomic_DNA"/>
</dbReference>
<keyword evidence="1" id="KW-1133">Transmembrane helix</keyword>
<keyword evidence="1" id="KW-0472">Membrane</keyword>
<feature type="transmembrane region" description="Helical" evidence="1">
    <location>
        <begin position="134"/>
        <end position="155"/>
    </location>
</feature>
<dbReference type="AlphaFoldDB" id="A0A1J5R9T4"/>
<dbReference type="Gene3D" id="1.10.287.1260">
    <property type="match status" value="1"/>
</dbReference>
<feature type="transmembrane region" description="Helical" evidence="1">
    <location>
        <begin position="12"/>
        <end position="34"/>
    </location>
</feature>
<feature type="domain" description="Mechanosensitive ion channel MscS" evidence="2">
    <location>
        <begin position="183"/>
        <end position="249"/>
    </location>
</feature>
<evidence type="ECO:0000256" key="1">
    <source>
        <dbReference type="SAM" id="Phobius"/>
    </source>
</evidence>